<dbReference type="Gene3D" id="3.40.50.300">
    <property type="entry name" value="P-loop containing nucleotide triphosphate hydrolases"/>
    <property type="match status" value="1"/>
</dbReference>
<dbReference type="InterPro" id="IPR050678">
    <property type="entry name" value="DNA_Partitioning_ATPase"/>
</dbReference>
<dbReference type="InterPro" id="IPR025669">
    <property type="entry name" value="AAA_dom"/>
</dbReference>
<dbReference type="PANTHER" id="PTHR13696:SF99">
    <property type="entry name" value="COBYRINIC ACID AC-DIAMIDE SYNTHASE"/>
    <property type="match status" value="1"/>
</dbReference>
<dbReference type="EMBL" id="CAUZLR010000010">
    <property type="protein sequence ID" value="CAK1252438.1"/>
    <property type="molecule type" value="Genomic_DNA"/>
</dbReference>
<organism evidence="2 3">
    <name type="scientific">Fructobacillus fructosus</name>
    <dbReference type="NCBI Taxonomy" id="1631"/>
    <lineage>
        <taxon>Bacteria</taxon>
        <taxon>Bacillati</taxon>
        <taxon>Bacillota</taxon>
        <taxon>Bacilli</taxon>
        <taxon>Lactobacillales</taxon>
        <taxon>Lactobacillaceae</taxon>
        <taxon>Fructobacillus</taxon>
    </lineage>
</organism>
<dbReference type="RefSeq" id="WP_338346375.1">
    <property type="nucleotide sequence ID" value="NZ_CAUZLR010000010.1"/>
</dbReference>
<keyword evidence="3" id="KW-1185">Reference proteome</keyword>
<dbReference type="SUPFAM" id="SSF52540">
    <property type="entry name" value="P-loop containing nucleoside triphosphate hydrolases"/>
    <property type="match status" value="1"/>
</dbReference>
<dbReference type="InterPro" id="IPR027417">
    <property type="entry name" value="P-loop_NTPase"/>
</dbReference>
<reference evidence="2 3" key="1">
    <citation type="submission" date="2023-10" db="EMBL/GenBank/DDBJ databases">
        <authorList>
            <person name="Botero Cardona J."/>
        </authorList>
    </citation>
    <scope>NUCLEOTIDE SEQUENCE [LARGE SCALE GENOMIC DNA]</scope>
    <source>
        <strain evidence="2 3">R-54839</strain>
    </source>
</reference>
<dbReference type="PANTHER" id="PTHR13696">
    <property type="entry name" value="P-LOOP CONTAINING NUCLEOSIDE TRIPHOSPHATE HYDROLASE"/>
    <property type="match status" value="1"/>
</dbReference>
<dbReference type="CDD" id="cd02042">
    <property type="entry name" value="ParAB_family"/>
    <property type="match status" value="1"/>
</dbReference>
<evidence type="ECO:0000259" key="1">
    <source>
        <dbReference type="Pfam" id="PF13614"/>
    </source>
</evidence>
<dbReference type="Proteomes" id="UP001314261">
    <property type="component" value="Unassembled WGS sequence"/>
</dbReference>
<protein>
    <submittedName>
        <fullName evidence="2">ParA-like ATPase involved in chromosome/plasmid partitioning or cellulose biosynthesis protein BcsQ (ParA)</fullName>
    </submittedName>
</protein>
<evidence type="ECO:0000313" key="3">
    <source>
        <dbReference type="Proteomes" id="UP001314261"/>
    </source>
</evidence>
<feature type="domain" description="AAA" evidence="1">
    <location>
        <begin position="1"/>
        <end position="158"/>
    </location>
</feature>
<comment type="caution">
    <text evidence="2">The sequence shown here is derived from an EMBL/GenBank/DDBJ whole genome shotgun (WGS) entry which is preliminary data.</text>
</comment>
<proteinExistence type="predicted"/>
<name>A0ABM9N0G3_9LACO</name>
<accession>A0ABM9N0G3</accession>
<gene>
    <name evidence="2" type="ORF">R54839_PPFHFPJH_01450</name>
</gene>
<sequence length="268" mass="30575">MKKIGFIAEKGGAGKTTQTYNFGAYLAKQGKKVLLIDLDHQLSLSREVFGIREDDYSSHNLFHDQPVKVYQVKKNMDLIPASLLLEGLEKEMALSDIPMPALVLNYWFDDHGSEINLDQYDYILFDTHPDFGIINRNVVVAADAVISPLEPNIFGWAAKARIQARVAGLLNHLINPSTRKPFIDTPLYFINNKEEHNTRESQDLIERTMDDEQVIATIPNKQLFKATIRKNEPIVTMQEDSKILNANRQFLQKLDIAYASMQQKIDEL</sequence>
<evidence type="ECO:0000313" key="2">
    <source>
        <dbReference type="EMBL" id="CAK1252438.1"/>
    </source>
</evidence>
<dbReference type="Pfam" id="PF13614">
    <property type="entry name" value="AAA_31"/>
    <property type="match status" value="1"/>
</dbReference>